<keyword evidence="3" id="KW-1185">Reference proteome</keyword>
<proteinExistence type="predicted"/>
<dbReference type="Gene3D" id="3.10.400.10">
    <property type="entry name" value="Sulfate adenylyltransferase"/>
    <property type="match status" value="1"/>
</dbReference>
<dbReference type="AlphaFoldDB" id="A0A1H8GEH6"/>
<dbReference type="EMBL" id="FOCI01000016">
    <property type="protein sequence ID" value="SEN42190.1"/>
    <property type="molecule type" value="Genomic_DNA"/>
</dbReference>
<organism evidence="2 3">
    <name type="scientific">Loktanella fryxellensis</name>
    <dbReference type="NCBI Taxonomy" id="245187"/>
    <lineage>
        <taxon>Bacteria</taxon>
        <taxon>Pseudomonadati</taxon>
        <taxon>Pseudomonadota</taxon>
        <taxon>Alphaproteobacteria</taxon>
        <taxon>Rhodobacterales</taxon>
        <taxon>Roseobacteraceae</taxon>
        <taxon>Loktanella</taxon>
    </lineage>
</organism>
<evidence type="ECO:0000313" key="2">
    <source>
        <dbReference type="EMBL" id="SEN42190.1"/>
    </source>
</evidence>
<dbReference type="RefSeq" id="WP_089903914.1">
    <property type="nucleotide sequence ID" value="NZ_FOCI01000016.1"/>
</dbReference>
<sequence>MPATLETLLQRYPGATTFTYGDSAALSARLVALTASGAKTATTGALRDYETGDEVLPCVGRRDIVLGWDGAPVLVIETLEVVTCRFDAVTEEMALAEGENDDRAGWAADHAAYFARNGGYAPDMLVVWERFRVIADLT</sequence>
<evidence type="ECO:0000313" key="3">
    <source>
        <dbReference type="Proteomes" id="UP000199585"/>
    </source>
</evidence>
<dbReference type="OrthoDB" id="9807542at2"/>
<accession>A0A1H8GEH6</accession>
<protein>
    <submittedName>
        <fullName evidence="2">Uncharacterized protein YhfF</fullName>
    </submittedName>
</protein>
<dbReference type="PANTHER" id="PTHR39203">
    <property type="entry name" value="CYTOPLASMIC PROTEIN-RELATED"/>
    <property type="match status" value="1"/>
</dbReference>
<feature type="domain" description="ASCH" evidence="1">
    <location>
        <begin position="24"/>
        <end position="135"/>
    </location>
</feature>
<dbReference type="InterPro" id="IPR015947">
    <property type="entry name" value="PUA-like_sf"/>
</dbReference>
<evidence type="ECO:0000259" key="1">
    <source>
        <dbReference type="SMART" id="SM01022"/>
    </source>
</evidence>
<gene>
    <name evidence="2" type="ORF">SAMN04488003_11615</name>
</gene>
<dbReference type="Pfam" id="PF04266">
    <property type="entry name" value="ASCH"/>
    <property type="match status" value="1"/>
</dbReference>
<name>A0A1H8GEH6_9RHOB</name>
<dbReference type="SUPFAM" id="SSF88697">
    <property type="entry name" value="PUA domain-like"/>
    <property type="match status" value="1"/>
</dbReference>
<reference evidence="2 3" key="1">
    <citation type="submission" date="2016-10" db="EMBL/GenBank/DDBJ databases">
        <authorList>
            <person name="de Groot N.N."/>
        </authorList>
    </citation>
    <scope>NUCLEOTIDE SEQUENCE [LARGE SCALE GENOMIC DNA]</scope>
    <source>
        <strain evidence="2 3">DSM 16213</strain>
    </source>
</reference>
<dbReference type="Proteomes" id="UP000199585">
    <property type="component" value="Unassembled WGS sequence"/>
</dbReference>
<dbReference type="PANTHER" id="PTHR39203:SF1">
    <property type="entry name" value="CYTOPLASMIC PROTEIN"/>
    <property type="match status" value="1"/>
</dbReference>
<dbReference type="InterPro" id="IPR009326">
    <property type="entry name" value="DUF984"/>
</dbReference>
<dbReference type="SMART" id="SM01022">
    <property type="entry name" value="ASCH"/>
    <property type="match status" value="1"/>
</dbReference>
<dbReference type="CDD" id="cd06553">
    <property type="entry name" value="ASCH_Ef3133_like"/>
    <property type="match status" value="1"/>
</dbReference>
<dbReference type="InterPro" id="IPR007374">
    <property type="entry name" value="ASCH_domain"/>
</dbReference>